<name>A0AAD2H7H2_9AGAR</name>
<feature type="transmembrane region" description="Helical" evidence="1">
    <location>
        <begin position="80"/>
        <end position="100"/>
    </location>
</feature>
<evidence type="ECO:0000256" key="1">
    <source>
        <dbReference type="SAM" id="Phobius"/>
    </source>
</evidence>
<keyword evidence="3" id="KW-1185">Reference proteome</keyword>
<keyword evidence="1" id="KW-1133">Transmembrane helix</keyword>
<dbReference type="AlphaFoldDB" id="A0AAD2H7H2"/>
<feature type="transmembrane region" description="Helical" evidence="1">
    <location>
        <begin position="200"/>
        <end position="220"/>
    </location>
</feature>
<feature type="transmembrane region" description="Helical" evidence="1">
    <location>
        <begin position="147"/>
        <end position="169"/>
    </location>
</feature>
<keyword evidence="1" id="KW-0812">Transmembrane</keyword>
<accession>A0AAD2H7H2</accession>
<evidence type="ECO:0000313" key="3">
    <source>
        <dbReference type="Proteomes" id="UP001295794"/>
    </source>
</evidence>
<dbReference type="Proteomes" id="UP001295794">
    <property type="component" value="Unassembled WGS sequence"/>
</dbReference>
<dbReference type="EMBL" id="CAVNYO010000149">
    <property type="protein sequence ID" value="CAK5269540.1"/>
    <property type="molecule type" value="Genomic_DNA"/>
</dbReference>
<protein>
    <submittedName>
        <fullName evidence="2">Uncharacterized protein</fullName>
    </submittedName>
</protein>
<evidence type="ECO:0000313" key="2">
    <source>
        <dbReference type="EMBL" id="CAK5269540.1"/>
    </source>
</evidence>
<reference evidence="2" key="1">
    <citation type="submission" date="2023-11" db="EMBL/GenBank/DDBJ databases">
        <authorList>
            <person name="De Vega J J."/>
            <person name="De Vega J J."/>
        </authorList>
    </citation>
    <scope>NUCLEOTIDE SEQUENCE</scope>
</reference>
<organism evidence="2 3">
    <name type="scientific">Mycena citricolor</name>
    <dbReference type="NCBI Taxonomy" id="2018698"/>
    <lineage>
        <taxon>Eukaryota</taxon>
        <taxon>Fungi</taxon>
        <taxon>Dikarya</taxon>
        <taxon>Basidiomycota</taxon>
        <taxon>Agaricomycotina</taxon>
        <taxon>Agaricomycetes</taxon>
        <taxon>Agaricomycetidae</taxon>
        <taxon>Agaricales</taxon>
        <taxon>Marasmiineae</taxon>
        <taxon>Mycenaceae</taxon>
        <taxon>Mycena</taxon>
    </lineage>
</organism>
<keyword evidence="1" id="KW-0472">Membrane</keyword>
<proteinExistence type="predicted"/>
<comment type="caution">
    <text evidence="2">The sequence shown here is derived from an EMBL/GenBank/DDBJ whole genome shotgun (WGS) entry which is preliminary data.</text>
</comment>
<feature type="transmembrane region" description="Helical" evidence="1">
    <location>
        <begin position="120"/>
        <end position="140"/>
    </location>
</feature>
<gene>
    <name evidence="2" type="ORF">MYCIT1_LOCUS13349</name>
</gene>
<feature type="transmembrane region" description="Helical" evidence="1">
    <location>
        <begin position="27"/>
        <end position="50"/>
    </location>
</feature>
<sequence>MLSSTISTILPSPTVNLDKASNLTSGLTSILACIIPVLAFLYFGAIILTWDYSRRREVAIEKRASSASIISRIRRVSAPVAYAFTVIISLIVIAFSSWLLLRYSLFNNYPSPKVQTALRLVAFSASWTFVTSALLTILVLHPSWCKYALCSLGAQTLWACITCVLWLASVLVFNRATPIAVIFRAGVCAGIVYCQHLQTVLVLSVLQMSGFAIGVTYLGWRSWQCAQRVRHSSAQPV</sequence>